<dbReference type="eggNOG" id="COG1774">
    <property type="taxonomic scope" value="Bacteria"/>
</dbReference>
<name>D1C1H8_SPHTD</name>
<evidence type="ECO:0000313" key="1">
    <source>
        <dbReference type="EMBL" id="ACZ38095.1"/>
    </source>
</evidence>
<reference evidence="1 2" key="2">
    <citation type="journal article" date="2010" name="Stand. Genomic Sci.">
        <title>Complete genome sequence of Desulfohalobium retbaense type strain (HR(100)).</title>
        <authorList>
            <person name="Spring S."/>
            <person name="Nolan M."/>
            <person name="Lapidus A."/>
            <person name="Glavina Del Rio T."/>
            <person name="Copeland A."/>
            <person name="Tice H."/>
            <person name="Cheng J.F."/>
            <person name="Lucas S."/>
            <person name="Land M."/>
            <person name="Chen F."/>
            <person name="Bruce D."/>
            <person name="Goodwin L."/>
            <person name="Pitluck S."/>
            <person name="Ivanova N."/>
            <person name="Mavromatis K."/>
            <person name="Mikhailova N."/>
            <person name="Pati A."/>
            <person name="Chen A."/>
            <person name="Palaniappan K."/>
            <person name="Hauser L."/>
            <person name="Chang Y.J."/>
            <person name="Jeffries C.D."/>
            <person name="Munk C."/>
            <person name="Kiss H."/>
            <person name="Chain P."/>
            <person name="Han C."/>
            <person name="Brettin T."/>
            <person name="Detter J.C."/>
            <person name="Schuler E."/>
            <person name="Goker M."/>
            <person name="Rohde M."/>
            <person name="Bristow J."/>
            <person name="Eisen J.A."/>
            <person name="Markowitz V."/>
            <person name="Hugenholtz P."/>
            <person name="Kyrpides N.C."/>
            <person name="Klenk H.P."/>
        </authorList>
    </citation>
    <scope>NUCLEOTIDE SEQUENCE [LARGE SCALE GENOMIC DNA]</scope>
    <source>
        <strain evidence="2">ATCC 49802 / DSM 20745 / S 6022</strain>
    </source>
</reference>
<reference evidence="2" key="1">
    <citation type="submission" date="2009-11" db="EMBL/GenBank/DDBJ databases">
        <title>The complete chromosome 1 of Sphaerobacter thermophilus DSM 20745.</title>
        <authorList>
            <person name="Lucas S."/>
            <person name="Copeland A."/>
            <person name="Lapidus A."/>
            <person name="Glavina del Rio T."/>
            <person name="Dalin E."/>
            <person name="Tice H."/>
            <person name="Bruce D."/>
            <person name="Goodwin L."/>
            <person name="Pitluck S."/>
            <person name="Kyrpides N."/>
            <person name="Mavromatis K."/>
            <person name="Ivanova N."/>
            <person name="Mikhailova N."/>
            <person name="LaButti K.M."/>
            <person name="Clum A."/>
            <person name="Sun H.I."/>
            <person name="Brettin T."/>
            <person name="Detter J.C."/>
            <person name="Han C."/>
            <person name="Larimer F."/>
            <person name="Land M."/>
            <person name="Hauser L."/>
            <person name="Markowitz V."/>
            <person name="Cheng J.F."/>
            <person name="Hugenholtz P."/>
            <person name="Woyke T."/>
            <person name="Wu D."/>
            <person name="Steenblock K."/>
            <person name="Schneider S."/>
            <person name="Pukall R."/>
            <person name="Goeker M."/>
            <person name="Klenk H.P."/>
            <person name="Eisen J.A."/>
        </authorList>
    </citation>
    <scope>NUCLEOTIDE SEQUENCE [LARGE SCALE GENOMIC DNA]</scope>
    <source>
        <strain evidence="2">ATCC 49802 / DSM 20745 / S 6022</strain>
    </source>
</reference>
<dbReference type="AlphaFoldDB" id="D1C1H8"/>
<protein>
    <submittedName>
        <fullName evidence="1">Uncharacterized protein</fullName>
    </submittedName>
</protein>
<organism evidence="1 2">
    <name type="scientific">Sphaerobacter thermophilus (strain ATCC 49802 / DSM 20745 / KCCM 41009 / NCIMB 13125 / S 6022)</name>
    <dbReference type="NCBI Taxonomy" id="479434"/>
    <lineage>
        <taxon>Bacteria</taxon>
        <taxon>Pseudomonadati</taxon>
        <taxon>Thermomicrobiota</taxon>
        <taxon>Thermomicrobia</taxon>
        <taxon>Sphaerobacterales</taxon>
        <taxon>Sphaerobacterineae</taxon>
        <taxon>Sphaerobacteraceae</taxon>
        <taxon>Sphaerobacter</taxon>
    </lineage>
</organism>
<dbReference type="KEGG" id="sti:Sthe_0658"/>
<proteinExistence type="predicted"/>
<dbReference type="InParanoid" id="D1C1H8"/>
<dbReference type="EMBL" id="CP001823">
    <property type="protein sequence ID" value="ACZ38095.1"/>
    <property type="molecule type" value="Genomic_DNA"/>
</dbReference>
<sequence>MNPNQSARTTIPVLGARTPGLGRLRFCEARVPDPVLGEWIAIPGPAGEEPAQVVVTPQQVAMERLPRPLPAVTRRLSAEEIARVAELTEQARAALDRALDVVREAGLPAFLTGLRFTLDGATALVSYRGDEEQMAVLASTLAGALGLPVHPEREGPLEPAAEHLFGGVGRLRIQEDDLDVIVAARFDTLGSETFAPEGLPRIGRRVQTPDGPGILLSVSTRHWHATVRLDTGTEVTVPIADLTPVGG</sequence>
<dbReference type="STRING" id="479434.Sthe_0658"/>
<dbReference type="Proteomes" id="UP000002027">
    <property type="component" value="Chromosome 1"/>
</dbReference>
<evidence type="ECO:0000313" key="2">
    <source>
        <dbReference type="Proteomes" id="UP000002027"/>
    </source>
</evidence>
<keyword evidence="2" id="KW-1185">Reference proteome</keyword>
<accession>D1C1H8</accession>
<gene>
    <name evidence="1" type="ordered locus">Sthe_0658</name>
</gene>
<dbReference type="HOGENOM" id="CLU_1123945_0_0_0"/>